<dbReference type="GO" id="GO:0009873">
    <property type="term" value="P:ethylene-activated signaling pathway"/>
    <property type="evidence" value="ECO:0007669"/>
    <property type="project" value="InterPro"/>
</dbReference>
<dbReference type="GO" id="GO:0003700">
    <property type="term" value="F:DNA-binding transcription factor activity"/>
    <property type="evidence" value="ECO:0007669"/>
    <property type="project" value="InterPro"/>
</dbReference>
<comment type="caution">
    <text evidence="9">The sequence shown here is derived from an EMBL/GenBank/DDBJ whole genome shotgun (WGS) entry which is preliminary data.</text>
</comment>
<evidence type="ECO:0000256" key="4">
    <source>
        <dbReference type="ARBA" id="ARBA00023125"/>
    </source>
</evidence>
<evidence type="ECO:0000313" key="10">
    <source>
        <dbReference type="Proteomes" id="UP000626092"/>
    </source>
</evidence>
<dbReference type="OrthoDB" id="10038011at2759"/>
<dbReference type="FunFam" id="3.30.730.10:FF:000001">
    <property type="entry name" value="Ethylene-responsive transcription factor 2"/>
    <property type="match status" value="1"/>
</dbReference>
<gene>
    <name evidence="9" type="ORF">RHSIM_Rhsim02G0153300</name>
</gene>
<dbReference type="PANTHER" id="PTHR31190:SF173">
    <property type="entry name" value="PATHOGENESIS-RELATED GENES TRANSCRIPTIONAL ACTIVATOR PTI5"/>
    <property type="match status" value="1"/>
</dbReference>
<keyword evidence="6" id="KW-0539">Nucleus</keyword>
<evidence type="ECO:0000313" key="9">
    <source>
        <dbReference type="EMBL" id="KAF7149705.1"/>
    </source>
</evidence>
<feature type="domain" description="AP2/ERF" evidence="8">
    <location>
        <begin position="72"/>
        <end position="131"/>
    </location>
</feature>
<feature type="compositionally biased region" description="Polar residues" evidence="7">
    <location>
        <begin position="27"/>
        <end position="43"/>
    </location>
</feature>
<dbReference type="InterPro" id="IPR036955">
    <property type="entry name" value="AP2/ERF_dom_sf"/>
</dbReference>
<comment type="subcellular location">
    <subcellularLocation>
        <location evidence="1">Nucleus</location>
    </subcellularLocation>
</comment>
<protein>
    <recommendedName>
        <fullName evidence="8">AP2/ERF domain-containing protein</fullName>
    </recommendedName>
</protein>
<dbReference type="PANTHER" id="PTHR31190">
    <property type="entry name" value="DNA-BINDING DOMAIN"/>
    <property type="match status" value="1"/>
</dbReference>
<dbReference type="SMART" id="SM00380">
    <property type="entry name" value="AP2"/>
    <property type="match status" value="1"/>
</dbReference>
<dbReference type="PROSITE" id="PS51032">
    <property type="entry name" value="AP2_ERF"/>
    <property type="match status" value="1"/>
</dbReference>
<dbReference type="AlphaFoldDB" id="A0A834HC96"/>
<organism evidence="9 10">
    <name type="scientific">Rhododendron simsii</name>
    <name type="common">Sims's rhododendron</name>
    <dbReference type="NCBI Taxonomy" id="118357"/>
    <lineage>
        <taxon>Eukaryota</taxon>
        <taxon>Viridiplantae</taxon>
        <taxon>Streptophyta</taxon>
        <taxon>Embryophyta</taxon>
        <taxon>Tracheophyta</taxon>
        <taxon>Spermatophyta</taxon>
        <taxon>Magnoliopsida</taxon>
        <taxon>eudicotyledons</taxon>
        <taxon>Gunneridae</taxon>
        <taxon>Pentapetalae</taxon>
        <taxon>asterids</taxon>
        <taxon>Ericales</taxon>
        <taxon>Ericaceae</taxon>
        <taxon>Ericoideae</taxon>
        <taxon>Rhodoreae</taxon>
        <taxon>Rhododendron</taxon>
    </lineage>
</organism>
<dbReference type="Gene3D" id="3.30.730.10">
    <property type="entry name" value="AP2/ERF domain"/>
    <property type="match status" value="1"/>
</dbReference>
<dbReference type="EMBL" id="WJXA01000002">
    <property type="protein sequence ID" value="KAF7149705.1"/>
    <property type="molecule type" value="Genomic_DNA"/>
</dbReference>
<dbReference type="Proteomes" id="UP000626092">
    <property type="component" value="Unassembled WGS sequence"/>
</dbReference>
<keyword evidence="2" id="KW-0611">Plant defense</keyword>
<evidence type="ECO:0000256" key="3">
    <source>
        <dbReference type="ARBA" id="ARBA00023015"/>
    </source>
</evidence>
<accession>A0A834HC96</accession>
<dbReference type="InterPro" id="IPR016177">
    <property type="entry name" value="DNA-bd_dom_sf"/>
</dbReference>
<evidence type="ECO:0000256" key="2">
    <source>
        <dbReference type="ARBA" id="ARBA00022821"/>
    </source>
</evidence>
<evidence type="ECO:0000256" key="5">
    <source>
        <dbReference type="ARBA" id="ARBA00023163"/>
    </source>
</evidence>
<dbReference type="GO" id="GO:0005634">
    <property type="term" value="C:nucleus"/>
    <property type="evidence" value="ECO:0007669"/>
    <property type="project" value="UniProtKB-SubCell"/>
</dbReference>
<keyword evidence="3" id="KW-0805">Transcription regulation</keyword>
<dbReference type="InterPro" id="IPR044808">
    <property type="entry name" value="ERF_plant"/>
</dbReference>
<dbReference type="GO" id="GO:0006952">
    <property type="term" value="P:defense response"/>
    <property type="evidence" value="ECO:0007669"/>
    <property type="project" value="UniProtKB-KW"/>
</dbReference>
<dbReference type="SUPFAM" id="SSF54171">
    <property type="entry name" value="DNA-binding domain"/>
    <property type="match status" value="1"/>
</dbReference>
<dbReference type="PRINTS" id="PR00367">
    <property type="entry name" value="ETHRSPELEMNT"/>
</dbReference>
<dbReference type="InterPro" id="IPR001471">
    <property type="entry name" value="AP2/ERF_dom"/>
</dbReference>
<feature type="region of interest" description="Disordered" evidence="7">
    <location>
        <begin position="18"/>
        <end position="46"/>
    </location>
</feature>
<name>A0A834HC96_RHOSS</name>
<evidence type="ECO:0000259" key="8">
    <source>
        <dbReference type="PROSITE" id="PS51032"/>
    </source>
</evidence>
<keyword evidence="4" id="KW-0238">DNA-binding</keyword>
<evidence type="ECO:0000256" key="7">
    <source>
        <dbReference type="SAM" id="MobiDB-lite"/>
    </source>
</evidence>
<dbReference type="Pfam" id="PF00847">
    <property type="entry name" value="AP2"/>
    <property type="match status" value="1"/>
</dbReference>
<reference evidence="9" key="1">
    <citation type="submission" date="2019-11" db="EMBL/GenBank/DDBJ databases">
        <authorList>
            <person name="Liu Y."/>
            <person name="Hou J."/>
            <person name="Li T.-Q."/>
            <person name="Guan C.-H."/>
            <person name="Wu X."/>
            <person name="Wu H.-Z."/>
            <person name="Ling F."/>
            <person name="Zhang R."/>
            <person name="Shi X.-G."/>
            <person name="Ren J.-P."/>
            <person name="Chen E.-F."/>
            <person name="Sun J.-M."/>
        </authorList>
    </citation>
    <scope>NUCLEOTIDE SEQUENCE</scope>
    <source>
        <strain evidence="9">Adult_tree_wgs_1</strain>
        <tissue evidence="9">Leaves</tissue>
    </source>
</reference>
<dbReference type="CDD" id="cd00018">
    <property type="entry name" value="AP2"/>
    <property type="match status" value="1"/>
</dbReference>
<sequence length="218" mass="24379">MDQWRSYKASNPWEVIINGGRGIGRTSKGNTETSTHPPSNAGQSLGLDLKSSDANLKLKLNGMRVDMAVTKRYRGVRKRLWGKYVVEIRDSTRKGSARIWLGTFETAEEAAFAYDKAAIRIRGTKAYLNFPVEAIGCSQNNGLNCSSTKSYRSNSSAYRFGGCAKITSNSREYEENTGLIVTRQSPFKKKETLGNDFDDVLELQDFENDYLDNLLSFA</sequence>
<keyword evidence="10" id="KW-1185">Reference proteome</keyword>
<evidence type="ECO:0000256" key="1">
    <source>
        <dbReference type="ARBA" id="ARBA00004123"/>
    </source>
</evidence>
<dbReference type="GO" id="GO:0003677">
    <property type="term" value="F:DNA binding"/>
    <property type="evidence" value="ECO:0007669"/>
    <property type="project" value="UniProtKB-KW"/>
</dbReference>
<proteinExistence type="predicted"/>
<evidence type="ECO:0000256" key="6">
    <source>
        <dbReference type="ARBA" id="ARBA00023242"/>
    </source>
</evidence>
<keyword evidence="5" id="KW-0804">Transcription</keyword>